<dbReference type="GO" id="GO:0016491">
    <property type="term" value="F:oxidoreductase activity"/>
    <property type="evidence" value="ECO:0007669"/>
    <property type="project" value="UniProtKB-KW"/>
</dbReference>
<keyword evidence="5" id="KW-0479">Metal-binding</keyword>
<dbReference type="PROSITE" id="PS00197">
    <property type="entry name" value="2FE2S_FER_1"/>
    <property type="match status" value="1"/>
</dbReference>
<keyword evidence="8" id="KW-0411">Iron-sulfur</keyword>
<dbReference type="Gene3D" id="3.10.20.30">
    <property type="match status" value="1"/>
</dbReference>
<dbReference type="InterPro" id="IPR054582">
    <property type="entry name" value="DmmA-like_N"/>
</dbReference>
<dbReference type="PANTHER" id="PTHR47354:SF1">
    <property type="entry name" value="CARNITINE MONOOXYGENASE REDUCTASE SUBUNIT"/>
    <property type="match status" value="1"/>
</dbReference>
<reference evidence="12 13" key="1">
    <citation type="submission" date="2017-08" db="EMBL/GenBank/DDBJ databases">
        <title>Infants hospitalized years apart are colonized by the same room-sourced microbial strains.</title>
        <authorList>
            <person name="Brooks B."/>
            <person name="Olm M.R."/>
            <person name="Firek B.A."/>
            <person name="Baker R."/>
            <person name="Thomas B.C."/>
            <person name="Morowitz M.J."/>
            <person name="Banfield J.F."/>
        </authorList>
    </citation>
    <scope>NUCLEOTIDE SEQUENCE [LARGE SCALE GENOMIC DNA]</scope>
    <source>
        <strain evidence="12">S2_005_003_R2_42</strain>
    </source>
</reference>
<comment type="cofactor">
    <cofactor evidence="1">
        <name>FMN</name>
        <dbReference type="ChEBI" id="CHEBI:58210"/>
    </cofactor>
</comment>
<dbReference type="Gene3D" id="2.40.30.10">
    <property type="entry name" value="Translation factors"/>
    <property type="match status" value="1"/>
</dbReference>
<keyword evidence="2" id="KW-0285">Flavoprotein</keyword>
<dbReference type="InterPro" id="IPR001041">
    <property type="entry name" value="2Fe-2S_ferredoxin-type"/>
</dbReference>
<evidence type="ECO:0000256" key="4">
    <source>
        <dbReference type="ARBA" id="ARBA00022714"/>
    </source>
</evidence>
<sequence length="358" mass="38255">MRPACAAGACSKGSSAKSRPPDGRRGTRVRARSGDRAVTAEQRLQVRLARREAEAEGIARFELTAVDDGPLPAFTAGAHVDVLLGDGLVRQYSLCGSPADRSRYQLGVLLDPASRGGSRAMHALAEGVTLQISAPRNHFELAAGGRRHLLLAGGIGVTPLLCMAEQLAAEGRTFALHYCTRSPARTGFMRRIGASPWSDRARFHFDDGPTEQRLDLAALLATPEPDVHLYVCGPQGFMDAALAAARAAGWAEPQIHYEYFAAAPVARDADAEFELKLARSGRIVTVGRSQTTAQALAEAGVALPVSCEQGVCGTCLTRVLEGVPDHRDMYLTPAEQARNDQFTPCCSRSRTPSLLIDL</sequence>
<name>A0A2W5MMM1_9GAMM</name>
<dbReference type="InterPro" id="IPR036010">
    <property type="entry name" value="2Fe-2S_ferredoxin-like_sf"/>
</dbReference>
<evidence type="ECO:0000256" key="7">
    <source>
        <dbReference type="ARBA" id="ARBA00023004"/>
    </source>
</evidence>
<evidence type="ECO:0000259" key="11">
    <source>
        <dbReference type="PROSITE" id="PS51384"/>
    </source>
</evidence>
<dbReference type="SUPFAM" id="SSF52343">
    <property type="entry name" value="Ferredoxin reductase-like, C-terminal NADP-linked domain"/>
    <property type="match status" value="1"/>
</dbReference>
<accession>A0A2W5MMM1</accession>
<evidence type="ECO:0000256" key="1">
    <source>
        <dbReference type="ARBA" id="ARBA00001917"/>
    </source>
</evidence>
<dbReference type="InterPro" id="IPR050415">
    <property type="entry name" value="MRET"/>
</dbReference>
<evidence type="ECO:0000259" key="10">
    <source>
        <dbReference type="PROSITE" id="PS51085"/>
    </source>
</evidence>
<evidence type="ECO:0000313" key="12">
    <source>
        <dbReference type="EMBL" id="PZQ14720.1"/>
    </source>
</evidence>
<evidence type="ECO:0000313" key="13">
    <source>
        <dbReference type="Proteomes" id="UP000249046"/>
    </source>
</evidence>
<dbReference type="Proteomes" id="UP000249046">
    <property type="component" value="Unassembled WGS sequence"/>
</dbReference>
<feature type="compositionally biased region" description="Low complexity" evidence="9">
    <location>
        <begin position="1"/>
        <end position="18"/>
    </location>
</feature>
<dbReference type="GO" id="GO:0046872">
    <property type="term" value="F:metal ion binding"/>
    <property type="evidence" value="ECO:0007669"/>
    <property type="project" value="UniProtKB-KW"/>
</dbReference>
<dbReference type="CDD" id="cd00207">
    <property type="entry name" value="fer2"/>
    <property type="match status" value="1"/>
</dbReference>
<dbReference type="PROSITE" id="PS51384">
    <property type="entry name" value="FAD_FR"/>
    <property type="match status" value="1"/>
</dbReference>
<dbReference type="GO" id="GO:0051537">
    <property type="term" value="F:2 iron, 2 sulfur cluster binding"/>
    <property type="evidence" value="ECO:0007669"/>
    <property type="project" value="UniProtKB-KW"/>
</dbReference>
<dbReference type="PROSITE" id="PS51085">
    <property type="entry name" value="2FE2S_FER_2"/>
    <property type="match status" value="1"/>
</dbReference>
<feature type="domain" description="FAD-binding FR-type" evidence="11">
    <location>
        <begin position="41"/>
        <end position="142"/>
    </location>
</feature>
<dbReference type="InterPro" id="IPR017927">
    <property type="entry name" value="FAD-bd_FR_type"/>
</dbReference>
<keyword evidence="3" id="KW-0288">FMN</keyword>
<dbReference type="InterPro" id="IPR039261">
    <property type="entry name" value="FNR_nucleotide-bd"/>
</dbReference>
<organism evidence="12 13">
    <name type="scientific">Rhodanobacter denitrificans</name>
    <dbReference type="NCBI Taxonomy" id="666685"/>
    <lineage>
        <taxon>Bacteria</taxon>
        <taxon>Pseudomonadati</taxon>
        <taxon>Pseudomonadota</taxon>
        <taxon>Gammaproteobacteria</taxon>
        <taxon>Lysobacterales</taxon>
        <taxon>Rhodanobacteraceae</taxon>
        <taxon>Rhodanobacter</taxon>
    </lineage>
</organism>
<dbReference type="InterPro" id="IPR017938">
    <property type="entry name" value="Riboflavin_synthase-like_b-brl"/>
</dbReference>
<keyword evidence="6" id="KW-0560">Oxidoreductase</keyword>
<dbReference type="Pfam" id="PF00111">
    <property type="entry name" value="Fer2"/>
    <property type="match status" value="1"/>
</dbReference>
<dbReference type="EMBL" id="QFPO01000007">
    <property type="protein sequence ID" value="PZQ14720.1"/>
    <property type="molecule type" value="Genomic_DNA"/>
</dbReference>
<dbReference type="SUPFAM" id="SSF54292">
    <property type="entry name" value="2Fe-2S ferredoxin-like"/>
    <property type="match status" value="1"/>
</dbReference>
<comment type="caution">
    <text evidence="12">The sequence shown here is derived from an EMBL/GenBank/DDBJ whole genome shotgun (WGS) entry which is preliminary data.</text>
</comment>
<dbReference type="PRINTS" id="PR00409">
    <property type="entry name" value="PHDIOXRDTASE"/>
</dbReference>
<dbReference type="InterPro" id="IPR012675">
    <property type="entry name" value="Beta-grasp_dom_sf"/>
</dbReference>
<protein>
    <submittedName>
        <fullName evidence="12">Oxidoreductase</fullName>
    </submittedName>
</protein>
<gene>
    <name evidence="12" type="ORF">DI564_09450</name>
</gene>
<dbReference type="Gene3D" id="3.40.50.80">
    <property type="entry name" value="Nucleotide-binding domain of ferredoxin-NADP reductase (FNR) module"/>
    <property type="match status" value="1"/>
</dbReference>
<evidence type="ECO:0000256" key="3">
    <source>
        <dbReference type="ARBA" id="ARBA00022643"/>
    </source>
</evidence>
<dbReference type="Pfam" id="PF22290">
    <property type="entry name" value="DmmA-like_N"/>
    <property type="match status" value="1"/>
</dbReference>
<dbReference type="CDD" id="cd06185">
    <property type="entry name" value="PDR_like"/>
    <property type="match status" value="1"/>
</dbReference>
<dbReference type="InterPro" id="IPR006058">
    <property type="entry name" value="2Fe2S_fd_BS"/>
</dbReference>
<keyword evidence="7" id="KW-0408">Iron</keyword>
<proteinExistence type="predicted"/>
<feature type="region of interest" description="Disordered" evidence="9">
    <location>
        <begin position="1"/>
        <end position="37"/>
    </location>
</feature>
<dbReference type="AlphaFoldDB" id="A0A2W5MMM1"/>
<evidence type="ECO:0000256" key="8">
    <source>
        <dbReference type="ARBA" id="ARBA00023014"/>
    </source>
</evidence>
<evidence type="ECO:0000256" key="9">
    <source>
        <dbReference type="SAM" id="MobiDB-lite"/>
    </source>
</evidence>
<evidence type="ECO:0000256" key="6">
    <source>
        <dbReference type="ARBA" id="ARBA00023002"/>
    </source>
</evidence>
<dbReference type="SUPFAM" id="SSF63380">
    <property type="entry name" value="Riboflavin synthase domain-like"/>
    <property type="match status" value="1"/>
</dbReference>
<keyword evidence="4" id="KW-0001">2Fe-2S</keyword>
<feature type="domain" description="2Fe-2S ferredoxin-type" evidence="10">
    <location>
        <begin position="273"/>
        <end position="358"/>
    </location>
</feature>
<evidence type="ECO:0000256" key="2">
    <source>
        <dbReference type="ARBA" id="ARBA00022630"/>
    </source>
</evidence>
<dbReference type="PANTHER" id="PTHR47354">
    <property type="entry name" value="NADH OXIDOREDUCTASE HCR"/>
    <property type="match status" value="1"/>
</dbReference>
<evidence type="ECO:0000256" key="5">
    <source>
        <dbReference type="ARBA" id="ARBA00022723"/>
    </source>
</evidence>